<name>A0A6J5KS45_9CAUD</name>
<feature type="region of interest" description="Disordered" evidence="1">
    <location>
        <begin position="1"/>
        <end position="44"/>
    </location>
</feature>
<gene>
    <name evidence="2" type="ORF">UFOVP45_79</name>
</gene>
<protein>
    <submittedName>
        <fullName evidence="2">Uncharacterized protein</fullName>
    </submittedName>
</protein>
<proteinExistence type="predicted"/>
<organism evidence="2">
    <name type="scientific">uncultured Caudovirales phage</name>
    <dbReference type="NCBI Taxonomy" id="2100421"/>
    <lineage>
        <taxon>Viruses</taxon>
        <taxon>Duplodnaviria</taxon>
        <taxon>Heunggongvirae</taxon>
        <taxon>Uroviricota</taxon>
        <taxon>Caudoviricetes</taxon>
        <taxon>Peduoviridae</taxon>
        <taxon>Maltschvirus</taxon>
        <taxon>Maltschvirus maltsch</taxon>
    </lineage>
</organism>
<feature type="compositionally biased region" description="Polar residues" evidence="1">
    <location>
        <begin position="27"/>
        <end position="36"/>
    </location>
</feature>
<dbReference type="EMBL" id="LR796175">
    <property type="protein sequence ID" value="CAB4123975.1"/>
    <property type="molecule type" value="Genomic_DNA"/>
</dbReference>
<evidence type="ECO:0000256" key="1">
    <source>
        <dbReference type="SAM" id="MobiDB-lite"/>
    </source>
</evidence>
<reference evidence="2" key="1">
    <citation type="submission" date="2020-04" db="EMBL/GenBank/DDBJ databases">
        <authorList>
            <person name="Chiriac C."/>
            <person name="Salcher M."/>
            <person name="Ghai R."/>
            <person name="Kavagutti S V."/>
        </authorList>
    </citation>
    <scope>NUCLEOTIDE SEQUENCE</scope>
</reference>
<evidence type="ECO:0000313" key="2">
    <source>
        <dbReference type="EMBL" id="CAB4123975.1"/>
    </source>
</evidence>
<accession>A0A6J5KS45</accession>
<sequence>MAKWTSLGHGMRRRIGAPSNHLESAGKSMSRNNPTSDEAYASQGNGARATLGAVGSSAPVLTGSLVPKKNVQAGDPTIMDKANRVNIEKLGATYRVNAKYSATIDPAAGATMANARIIPSVAGRANPNFESGIQTSSL</sequence>